<gene>
    <name evidence="1" type="ORF">RhiirA5_506373</name>
</gene>
<dbReference type="VEuPathDB" id="FungiDB:RhiirFUN_005160"/>
<organism evidence="1 2">
    <name type="scientific">Rhizophagus irregularis</name>
    <dbReference type="NCBI Taxonomy" id="588596"/>
    <lineage>
        <taxon>Eukaryota</taxon>
        <taxon>Fungi</taxon>
        <taxon>Fungi incertae sedis</taxon>
        <taxon>Mucoromycota</taxon>
        <taxon>Glomeromycotina</taxon>
        <taxon>Glomeromycetes</taxon>
        <taxon>Glomerales</taxon>
        <taxon>Glomeraceae</taxon>
        <taxon>Rhizophagus</taxon>
    </lineage>
</organism>
<name>A0A2N0NTW8_9GLOM</name>
<dbReference type="EMBL" id="LLXJ01002855">
    <property type="protein sequence ID" value="PKB98026.1"/>
    <property type="molecule type" value="Genomic_DNA"/>
</dbReference>
<reference evidence="1 2" key="2">
    <citation type="submission" date="2017-09" db="EMBL/GenBank/DDBJ databases">
        <title>Extensive intraspecific genome diversity in a model arbuscular mycorrhizal fungus.</title>
        <authorList>
            <person name="Chen E.C."/>
            <person name="Morin E."/>
            <person name="Beaudet D."/>
            <person name="Noel J."/>
            <person name="Ndikumana S."/>
            <person name="Charron P."/>
            <person name="St-Onge C."/>
            <person name="Giorgi J."/>
            <person name="Grigoriev I.V."/>
            <person name="Roux C."/>
            <person name="Martin F.M."/>
            <person name="Corradi N."/>
        </authorList>
    </citation>
    <scope>NUCLEOTIDE SEQUENCE [LARGE SCALE GENOMIC DNA]</scope>
    <source>
        <strain evidence="1 2">A5</strain>
    </source>
</reference>
<dbReference type="VEuPathDB" id="FungiDB:FUN_005477"/>
<sequence length="230" mass="26978">MHSFRTSIYHDNIDNVSEILANFFNRYMDPHILNWCQRENVINNNMTNVLKPNDRNFQRFVDAVTSQNIDPTKHTLTEDIQIYQQIFPNNFTSLVTFMKFVLGISYLLRNSNVIHLEDVYSFIGITYFVYSKINNSQLLINNKSLILQDIHIRNLWNIFLFRKTNSHTNLNDEWDVLVRETKHPVFTNSQRVNLTPAFNIIDFGTTRASTPLSVYIQNSLTQALNDALII</sequence>
<evidence type="ECO:0000313" key="1">
    <source>
        <dbReference type="EMBL" id="PKB98026.1"/>
    </source>
</evidence>
<accession>A0A2N0NTW8</accession>
<comment type="caution">
    <text evidence="1">The sequence shown here is derived from an EMBL/GenBank/DDBJ whole genome shotgun (WGS) entry which is preliminary data.</text>
</comment>
<dbReference type="VEuPathDB" id="FungiDB:RhiirA1_533772"/>
<dbReference type="Proteomes" id="UP000232722">
    <property type="component" value="Unassembled WGS sequence"/>
</dbReference>
<dbReference type="AlphaFoldDB" id="A0A2N0NTW8"/>
<proteinExistence type="predicted"/>
<evidence type="ECO:0000313" key="2">
    <source>
        <dbReference type="Proteomes" id="UP000232722"/>
    </source>
</evidence>
<protein>
    <submittedName>
        <fullName evidence="1">Uncharacterized protein</fullName>
    </submittedName>
</protein>
<reference evidence="1 2" key="1">
    <citation type="submission" date="2016-04" db="EMBL/GenBank/DDBJ databases">
        <title>Genome analyses suggest a sexual origin of heterokaryosis in a supposedly ancient asexual fungus.</title>
        <authorList>
            <person name="Ropars J."/>
            <person name="Sedzielewska K."/>
            <person name="Noel J."/>
            <person name="Charron P."/>
            <person name="Farinelli L."/>
            <person name="Marton T."/>
            <person name="Kruger M."/>
            <person name="Pelin A."/>
            <person name="Brachmann A."/>
            <person name="Corradi N."/>
        </authorList>
    </citation>
    <scope>NUCLEOTIDE SEQUENCE [LARGE SCALE GENOMIC DNA]</scope>
    <source>
        <strain evidence="1 2">A5</strain>
    </source>
</reference>